<dbReference type="NCBIfam" id="NF002759">
    <property type="entry name" value="PRK02813.1"/>
    <property type="match status" value="1"/>
</dbReference>
<dbReference type="PANTHER" id="PTHR28570">
    <property type="entry name" value="ASPARTYL AMINOPEPTIDASE"/>
    <property type="match status" value="1"/>
</dbReference>
<organism evidence="12 13">
    <name type="scientific">Durusdinium trenchii</name>
    <dbReference type="NCBI Taxonomy" id="1381693"/>
    <lineage>
        <taxon>Eukaryota</taxon>
        <taxon>Sar</taxon>
        <taxon>Alveolata</taxon>
        <taxon>Dinophyceae</taxon>
        <taxon>Suessiales</taxon>
        <taxon>Symbiodiniaceae</taxon>
        <taxon>Durusdinium</taxon>
    </lineage>
</organism>
<dbReference type="Gene3D" id="3.40.630.10">
    <property type="entry name" value="Zn peptidases"/>
    <property type="match status" value="1"/>
</dbReference>
<protein>
    <recommendedName>
        <fullName evidence="4">aspartyl aminopeptidase</fullName>
        <ecNumber evidence="4">3.4.11.21</ecNumber>
    </recommendedName>
</protein>
<dbReference type="InterPro" id="IPR023358">
    <property type="entry name" value="Peptidase_M18_dom2"/>
</dbReference>
<comment type="cofactor">
    <cofactor evidence="2">
        <name>Zn(2+)</name>
        <dbReference type="ChEBI" id="CHEBI:29105"/>
    </cofactor>
</comment>
<comment type="caution">
    <text evidence="12">The sequence shown here is derived from an EMBL/GenBank/DDBJ whole genome shotgun (WGS) entry which is preliminary data.</text>
</comment>
<comment type="catalytic activity">
    <reaction evidence="1">
        <text>Release of an N-terminal aspartate or glutamate from a peptide, with a preference for aspartate.</text>
        <dbReference type="EC" id="3.4.11.21"/>
    </reaction>
</comment>
<dbReference type="EMBL" id="CAXAMM010040099">
    <property type="protein sequence ID" value="CAK9091109.1"/>
    <property type="molecule type" value="Genomic_DNA"/>
</dbReference>
<keyword evidence="9" id="KW-0862">Zinc</keyword>
<dbReference type="SUPFAM" id="SSF53187">
    <property type="entry name" value="Zn-dependent exopeptidases"/>
    <property type="match status" value="1"/>
</dbReference>
<accession>A0ABP0QS57</accession>
<evidence type="ECO:0000256" key="1">
    <source>
        <dbReference type="ARBA" id="ARBA00001335"/>
    </source>
</evidence>
<evidence type="ECO:0000256" key="10">
    <source>
        <dbReference type="ARBA" id="ARBA00023049"/>
    </source>
</evidence>
<reference evidence="12 13" key="1">
    <citation type="submission" date="2024-02" db="EMBL/GenBank/DDBJ databases">
        <authorList>
            <person name="Chen Y."/>
            <person name="Shah S."/>
            <person name="Dougan E. K."/>
            <person name="Thang M."/>
            <person name="Chan C."/>
        </authorList>
    </citation>
    <scope>NUCLEOTIDE SEQUENCE [LARGE SCALE GENOMIC DNA]</scope>
</reference>
<dbReference type="EC" id="3.4.11.21" evidence="4"/>
<feature type="region of interest" description="Disordered" evidence="11">
    <location>
        <begin position="1"/>
        <end position="33"/>
    </location>
</feature>
<evidence type="ECO:0000256" key="9">
    <source>
        <dbReference type="ARBA" id="ARBA00022833"/>
    </source>
</evidence>
<proteinExistence type="inferred from homology"/>
<evidence type="ECO:0000256" key="7">
    <source>
        <dbReference type="ARBA" id="ARBA00022723"/>
    </source>
</evidence>
<evidence type="ECO:0000313" key="12">
    <source>
        <dbReference type="EMBL" id="CAK9091109.1"/>
    </source>
</evidence>
<feature type="compositionally biased region" description="Basic and acidic residues" evidence="11">
    <location>
        <begin position="663"/>
        <end position="677"/>
    </location>
</feature>
<dbReference type="Proteomes" id="UP001642464">
    <property type="component" value="Unassembled WGS sequence"/>
</dbReference>
<dbReference type="GO" id="GO:0004177">
    <property type="term" value="F:aminopeptidase activity"/>
    <property type="evidence" value="ECO:0007669"/>
    <property type="project" value="UniProtKB-KW"/>
</dbReference>
<keyword evidence="7" id="KW-0479">Metal-binding</keyword>
<gene>
    <name evidence="12" type="ORF">SCF082_LOCUS42928</name>
</gene>
<feature type="compositionally biased region" description="Gly residues" evidence="11">
    <location>
        <begin position="20"/>
        <end position="33"/>
    </location>
</feature>
<sequence length="1157" mass="125118">MATVTRVDSARSALSKTRSGPGGKSSGGNGGGPAVRRQCNFSEVVEAVFEVLVGDYATKHQLEVPGRFCEFYSSALMQQFLAHVVFYFYAHVNVLRQFHEQIVADVSAGANKDDDHEPRFDASAKFFEAREEQKRRLEGLAQAYSRLLLTCSNFEQMLDDLHFFESVYHFTCLMVKSSVNSSPFNSDAFHALVRRELCFVFRGPCFDIEGKRWVAEEAKKSLVRKDQRKAVPPPSKAASARIGSAAFRAQRGATARVAAAVAAGGESAEQNQDEDSREVDLPDNSRIGIASLRCDLLGELPRGAEKEKKRKDLSGAGSLALLGRGPTTGVPKFSVHKAVNARSPMLSVLLPPPKEQARMNAAKVRLKVRRPPKAARQGQVGKQALVRETDRLLALFFEVARDAVLGGDRDANAAGHCRGLSPRAFAIGDHREAVVVGLFLLFPAFPLLVCLELRKLGHVVLRLLLELSKRRALRQEGLHKVEAAASFALVARHVEAARGTRADGRFERCGGRKLDARKPVAVGDVAKVDLGDLAKGAHERLDGVLVPGRRHIGHKQGVLVARVPVLLDKDVLDELEAAAVGRLDAVLQATNPANDAAASAIGAGPPPFLLLLLALVPGTVTAARAVAALLDSVAQRVGQRAAHGHGGQHGWRSAPRNPGGTEPEPRSKDPPTHRETNEGLTVNRTTRKAKAREMSQAFARKFTAFVDGSPTPFHCVAQTVKRLEAGGFKRILETDAWKLTQGGKYYYTRNGSTIVAFAVGGKFEAGNGFKVVGAHTDSPALKVKPVSKRTKNGYLQVGVECYGGGLWHTWFDRDLGVAGRVIVRTESEQFEQRLVHIKEPILRIPNLAIHLQTGEERAAFKVNKENHLTPVLGLVSEQLNKEEGSTSGGDGRHLPQFLSTLAKELSVTPEAIVDMELTLTDTQPASIGGLDGAFIFSPRLDNQMHCFTGVEALMTHCEGAGNLESDTGISVVVLFDHEECGSQSQVGAGSPIMRDAVERISGCFMEGRGDKDQLYKIGLSRSFLVSADGAHAIHPNYASKHEQNHGPKMGAGTVIKTNDNQRYATNAVTGFVIRQLARLSGLQIQEFVVRNDCPCGTTIGPIISANTGIATVDLGVAQLSMHSIREQCAVDDLWTNQQLLAAFFKHAAAVLASLSDL</sequence>
<dbReference type="Gene3D" id="2.30.250.10">
    <property type="entry name" value="Aminopeptidase i, Domain 2"/>
    <property type="match status" value="1"/>
</dbReference>
<evidence type="ECO:0000256" key="5">
    <source>
        <dbReference type="ARBA" id="ARBA00022438"/>
    </source>
</evidence>
<dbReference type="Pfam" id="PF02127">
    <property type="entry name" value="Peptidase_M18"/>
    <property type="match status" value="1"/>
</dbReference>
<feature type="region of interest" description="Disordered" evidence="11">
    <location>
        <begin position="640"/>
        <end position="693"/>
    </location>
</feature>
<evidence type="ECO:0000256" key="3">
    <source>
        <dbReference type="ARBA" id="ARBA00008290"/>
    </source>
</evidence>
<keyword evidence="8" id="KW-0378">Hydrolase</keyword>
<evidence type="ECO:0000256" key="8">
    <source>
        <dbReference type="ARBA" id="ARBA00022801"/>
    </source>
</evidence>
<dbReference type="PRINTS" id="PR00932">
    <property type="entry name" value="AMINO1PTASE"/>
</dbReference>
<evidence type="ECO:0000256" key="6">
    <source>
        <dbReference type="ARBA" id="ARBA00022670"/>
    </source>
</evidence>
<evidence type="ECO:0000256" key="4">
    <source>
        <dbReference type="ARBA" id="ARBA00011965"/>
    </source>
</evidence>
<dbReference type="CDD" id="cd05658">
    <property type="entry name" value="M18_DAP"/>
    <property type="match status" value="1"/>
</dbReference>
<comment type="similarity">
    <text evidence="3">Belongs to the peptidase M18 family.</text>
</comment>
<dbReference type="InterPro" id="IPR001948">
    <property type="entry name" value="Peptidase_M18"/>
</dbReference>
<keyword evidence="13" id="KW-1185">Reference proteome</keyword>
<evidence type="ECO:0000313" key="13">
    <source>
        <dbReference type="Proteomes" id="UP001642464"/>
    </source>
</evidence>
<keyword evidence="10" id="KW-0482">Metalloprotease</keyword>
<name>A0ABP0QS57_9DINO</name>
<evidence type="ECO:0000256" key="11">
    <source>
        <dbReference type="SAM" id="MobiDB-lite"/>
    </source>
</evidence>
<dbReference type="SUPFAM" id="SSF101821">
    <property type="entry name" value="Aminopeptidase/glucanase lid domain"/>
    <property type="match status" value="1"/>
</dbReference>
<keyword evidence="6" id="KW-0645">Protease</keyword>
<dbReference type="PANTHER" id="PTHR28570:SF3">
    <property type="entry name" value="ASPARTYL AMINOPEPTIDASE"/>
    <property type="match status" value="1"/>
</dbReference>
<evidence type="ECO:0000256" key="2">
    <source>
        <dbReference type="ARBA" id="ARBA00001947"/>
    </source>
</evidence>
<keyword evidence="5 12" id="KW-0031">Aminopeptidase</keyword>